<keyword evidence="2" id="KW-1185">Reference proteome</keyword>
<organism evidence="1 2">
    <name type="scientific">Amanita muscaria (strain Koide BX008)</name>
    <dbReference type="NCBI Taxonomy" id="946122"/>
    <lineage>
        <taxon>Eukaryota</taxon>
        <taxon>Fungi</taxon>
        <taxon>Dikarya</taxon>
        <taxon>Basidiomycota</taxon>
        <taxon>Agaricomycotina</taxon>
        <taxon>Agaricomycetes</taxon>
        <taxon>Agaricomycetidae</taxon>
        <taxon>Agaricales</taxon>
        <taxon>Pluteineae</taxon>
        <taxon>Amanitaceae</taxon>
        <taxon>Amanita</taxon>
    </lineage>
</organism>
<name>A0A0C2WLS7_AMAMK</name>
<gene>
    <name evidence="1" type="ORF">M378DRAFT_165710</name>
</gene>
<evidence type="ECO:0000313" key="1">
    <source>
        <dbReference type="EMBL" id="KIL62507.1"/>
    </source>
</evidence>
<dbReference type="HOGENOM" id="CLU_3049860_0_0_1"/>
<proteinExistence type="predicted"/>
<protein>
    <submittedName>
        <fullName evidence="1">Uncharacterized protein</fullName>
    </submittedName>
</protein>
<dbReference type="EMBL" id="KN818270">
    <property type="protein sequence ID" value="KIL62507.1"/>
    <property type="molecule type" value="Genomic_DNA"/>
</dbReference>
<reference evidence="1 2" key="1">
    <citation type="submission" date="2014-04" db="EMBL/GenBank/DDBJ databases">
        <title>Evolutionary Origins and Diversification of the Mycorrhizal Mutualists.</title>
        <authorList>
            <consortium name="DOE Joint Genome Institute"/>
            <consortium name="Mycorrhizal Genomics Consortium"/>
            <person name="Kohler A."/>
            <person name="Kuo A."/>
            <person name="Nagy L.G."/>
            <person name="Floudas D."/>
            <person name="Copeland A."/>
            <person name="Barry K.W."/>
            <person name="Cichocki N."/>
            <person name="Veneault-Fourrey C."/>
            <person name="LaButti K."/>
            <person name="Lindquist E.A."/>
            <person name="Lipzen A."/>
            <person name="Lundell T."/>
            <person name="Morin E."/>
            <person name="Murat C."/>
            <person name="Riley R."/>
            <person name="Ohm R."/>
            <person name="Sun H."/>
            <person name="Tunlid A."/>
            <person name="Henrissat B."/>
            <person name="Grigoriev I.V."/>
            <person name="Hibbett D.S."/>
            <person name="Martin F."/>
        </authorList>
    </citation>
    <scope>NUCLEOTIDE SEQUENCE [LARGE SCALE GENOMIC DNA]</scope>
    <source>
        <strain evidence="1 2">Koide BX008</strain>
    </source>
</reference>
<evidence type="ECO:0000313" key="2">
    <source>
        <dbReference type="Proteomes" id="UP000054549"/>
    </source>
</evidence>
<dbReference type="Proteomes" id="UP000054549">
    <property type="component" value="Unassembled WGS sequence"/>
</dbReference>
<dbReference type="AlphaFoldDB" id="A0A0C2WLS7"/>
<dbReference type="InParanoid" id="A0A0C2WLS7"/>
<accession>A0A0C2WLS7</accession>
<sequence length="54" mass="6398">MELISHHERAEMKFGVAEHVVVGWLSVKLKEGRQKDSARRICPFQLIYYLLDIR</sequence>